<dbReference type="Gene3D" id="3.40.50.2300">
    <property type="match status" value="2"/>
</dbReference>
<keyword evidence="1" id="KW-0805">Transcription regulation</keyword>
<sequence length="358" mass="36738">MAARVTMSDVARRAGVSTKTVSNVLRGAPGASAVTRRRVLEAVAALDYRLNPSASALRSGRRGSITLAIPTLQQPLYAALAQELMRAADDTTVILELTSGEAEREQEILAGSWARRSDAAVLVPRALDPASLLPGEASASPVPLALIADSGPAGVPRVSCPLDAQAALVAAHLRSLGRIRPAVVGVASAADRWTRACVRGLRESGLRVDDDAVLRVGSPDGMLGGVEAVARLAYTGLPVDAVVCHNDALAAGAVSALRRRGVRVPLDVAVIGRGNTDAAAFATPTLTSVDLDLPAMARGALSLLSTGADATGSKDSPAPGPLEPRPVETTPTLSVRGSTVDDAGAAPERRGEPHREQV</sequence>
<evidence type="ECO:0000256" key="1">
    <source>
        <dbReference type="ARBA" id="ARBA00023015"/>
    </source>
</evidence>
<dbReference type="SUPFAM" id="SSF53822">
    <property type="entry name" value="Periplasmic binding protein-like I"/>
    <property type="match status" value="1"/>
</dbReference>
<feature type="region of interest" description="Disordered" evidence="4">
    <location>
        <begin position="307"/>
        <end position="358"/>
    </location>
</feature>
<dbReference type="AlphaFoldDB" id="A0A1G9YHJ7"/>
<dbReference type="PANTHER" id="PTHR30146">
    <property type="entry name" value="LACI-RELATED TRANSCRIPTIONAL REPRESSOR"/>
    <property type="match status" value="1"/>
</dbReference>
<dbReference type="InterPro" id="IPR010982">
    <property type="entry name" value="Lambda_DNA-bd_dom_sf"/>
</dbReference>
<evidence type="ECO:0000313" key="6">
    <source>
        <dbReference type="EMBL" id="SDN08678.1"/>
    </source>
</evidence>
<proteinExistence type="predicted"/>
<evidence type="ECO:0000259" key="5">
    <source>
        <dbReference type="PROSITE" id="PS50932"/>
    </source>
</evidence>
<evidence type="ECO:0000256" key="4">
    <source>
        <dbReference type="SAM" id="MobiDB-lite"/>
    </source>
</evidence>
<name>A0A1G9YHJ7_9ACTO</name>
<accession>A0A1G9YHJ7</accession>
<reference evidence="6 7" key="1">
    <citation type="submission" date="2016-10" db="EMBL/GenBank/DDBJ databases">
        <authorList>
            <person name="de Groot N.N."/>
        </authorList>
    </citation>
    <scope>NUCLEOTIDE SEQUENCE [LARGE SCALE GENOMIC DNA]</scope>
    <source>
        <strain evidence="6 7">KPR-7B</strain>
    </source>
</reference>
<dbReference type="GO" id="GO:0000976">
    <property type="term" value="F:transcription cis-regulatory region binding"/>
    <property type="evidence" value="ECO:0007669"/>
    <property type="project" value="TreeGrafter"/>
</dbReference>
<evidence type="ECO:0000256" key="3">
    <source>
        <dbReference type="ARBA" id="ARBA00023163"/>
    </source>
</evidence>
<evidence type="ECO:0000256" key="2">
    <source>
        <dbReference type="ARBA" id="ARBA00023125"/>
    </source>
</evidence>
<dbReference type="GO" id="GO:0003700">
    <property type="term" value="F:DNA-binding transcription factor activity"/>
    <property type="evidence" value="ECO:0007669"/>
    <property type="project" value="TreeGrafter"/>
</dbReference>
<dbReference type="Pfam" id="PF00356">
    <property type="entry name" value="LacI"/>
    <property type="match status" value="1"/>
</dbReference>
<keyword evidence="3" id="KW-0804">Transcription</keyword>
<dbReference type="CDD" id="cd01392">
    <property type="entry name" value="HTH_LacI"/>
    <property type="match status" value="1"/>
</dbReference>
<dbReference type="SUPFAM" id="SSF47413">
    <property type="entry name" value="lambda repressor-like DNA-binding domains"/>
    <property type="match status" value="1"/>
</dbReference>
<dbReference type="CDD" id="cd06267">
    <property type="entry name" value="PBP1_LacI_sugar_binding-like"/>
    <property type="match status" value="1"/>
</dbReference>
<dbReference type="PROSITE" id="PS50932">
    <property type="entry name" value="HTH_LACI_2"/>
    <property type="match status" value="1"/>
</dbReference>
<dbReference type="EMBL" id="FNHU01000013">
    <property type="protein sequence ID" value="SDN08678.1"/>
    <property type="molecule type" value="Genomic_DNA"/>
</dbReference>
<dbReference type="InterPro" id="IPR028082">
    <property type="entry name" value="Peripla_BP_I"/>
</dbReference>
<dbReference type="Gene3D" id="1.10.260.40">
    <property type="entry name" value="lambda repressor-like DNA-binding domains"/>
    <property type="match status" value="1"/>
</dbReference>
<dbReference type="PANTHER" id="PTHR30146:SF153">
    <property type="entry name" value="LACTOSE OPERON REPRESSOR"/>
    <property type="match status" value="1"/>
</dbReference>
<organism evidence="6 7">
    <name type="scientific">Actinomyces ruminicola</name>
    <dbReference type="NCBI Taxonomy" id="332524"/>
    <lineage>
        <taxon>Bacteria</taxon>
        <taxon>Bacillati</taxon>
        <taxon>Actinomycetota</taxon>
        <taxon>Actinomycetes</taxon>
        <taxon>Actinomycetales</taxon>
        <taxon>Actinomycetaceae</taxon>
        <taxon>Actinomyces</taxon>
    </lineage>
</organism>
<protein>
    <submittedName>
        <fullName evidence="6">Transcriptional regulator, LacI family</fullName>
    </submittedName>
</protein>
<dbReference type="InterPro" id="IPR046335">
    <property type="entry name" value="LacI/GalR-like_sensor"/>
</dbReference>
<evidence type="ECO:0000313" key="7">
    <source>
        <dbReference type="Proteomes" id="UP000199671"/>
    </source>
</evidence>
<dbReference type="InterPro" id="IPR000843">
    <property type="entry name" value="HTH_LacI"/>
</dbReference>
<dbReference type="SMART" id="SM00354">
    <property type="entry name" value="HTH_LACI"/>
    <property type="match status" value="1"/>
</dbReference>
<dbReference type="Proteomes" id="UP000199671">
    <property type="component" value="Unassembled WGS sequence"/>
</dbReference>
<dbReference type="PROSITE" id="PS00356">
    <property type="entry name" value="HTH_LACI_1"/>
    <property type="match status" value="1"/>
</dbReference>
<gene>
    <name evidence="6" type="ORF">SAMN04487766_1133</name>
</gene>
<dbReference type="Pfam" id="PF13377">
    <property type="entry name" value="Peripla_BP_3"/>
    <property type="match status" value="1"/>
</dbReference>
<feature type="compositionally biased region" description="Basic and acidic residues" evidence="4">
    <location>
        <begin position="347"/>
        <end position="358"/>
    </location>
</feature>
<keyword evidence="2" id="KW-0238">DNA-binding</keyword>
<feature type="domain" description="HTH lacI-type" evidence="5">
    <location>
        <begin position="5"/>
        <end position="59"/>
    </location>
</feature>